<evidence type="ECO:0000256" key="4">
    <source>
        <dbReference type="ARBA" id="ARBA00022827"/>
    </source>
</evidence>
<evidence type="ECO:0000256" key="1">
    <source>
        <dbReference type="ARBA" id="ARBA00005862"/>
    </source>
</evidence>
<dbReference type="Gene3D" id="1.10.579.10">
    <property type="entry name" value="DNA Cyclobutane Dipyrimidine Photolyase, subunit A, domain 3"/>
    <property type="match status" value="1"/>
</dbReference>
<dbReference type="SUPFAM" id="SSF52425">
    <property type="entry name" value="Cryptochrome/photolyase, N-terminal domain"/>
    <property type="match status" value="1"/>
</dbReference>
<keyword evidence="3 6" id="KW-0285">Flavoprotein</keyword>
<dbReference type="InterPro" id="IPR018394">
    <property type="entry name" value="DNA_photolyase_1_CS_C"/>
</dbReference>
<feature type="binding site" evidence="6">
    <location>
        <begin position="392"/>
        <end position="394"/>
    </location>
    <ligand>
        <name>FAD</name>
        <dbReference type="ChEBI" id="CHEBI:57692"/>
    </ligand>
</feature>
<name>A0A4R6RMU6_9BURK</name>
<dbReference type="OrthoDB" id="9772484at2"/>
<comment type="function">
    <text evidence="7">May have a photoreceptor function.</text>
</comment>
<feature type="region of interest" description="Disordered" evidence="8">
    <location>
        <begin position="176"/>
        <end position="198"/>
    </location>
</feature>
<organism evidence="10 11">
    <name type="scientific">Aquabacterium commune</name>
    <dbReference type="NCBI Taxonomy" id="70586"/>
    <lineage>
        <taxon>Bacteria</taxon>
        <taxon>Pseudomonadati</taxon>
        <taxon>Pseudomonadota</taxon>
        <taxon>Betaproteobacteria</taxon>
        <taxon>Burkholderiales</taxon>
        <taxon>Aquabacterium</taxon>
    </lineage>
</organism>
<dbReference type="PROSITE" id="PS00394">
    <property type="entry name" value="DNA_PHOTOLYASES_1_1"/>
    <property type="match status" value="1"/>
</dbReference>
<dbReference type="InterPro" id="IPR014133">
    <property type="entry name" value="Cry_DASH"/>
</dbReference>
<dbReference type="GO" id="GO:0071949">
    <property type="term" value="F:FAD binding"/>
    <property type="evidence" value="ECO:0007669"/>
    <property type="project" value="TreeGrafter"/>
</dbReference>
<dbReference type="Gene3D" id="3.40.50.620">
    <property type="entry name" value="HUPs"/>
    <property type="match status" value="1"/>
</dbReference>
<comment type="caution">
    <text evidence="10">The sequence shown here is derived from an EMBL/GenBank/DDBJ whole genome shotgun (WGS) entry which is preliminary data.</text>
</comment>
<dbReference type="Gene3D" id="1.25.40.80">
    <property type="match status" value="1"/>
</dbReference>
<gene>
    <name evidence="10" type="ORF">EV672_1013</name>
</gene>
<dbReference type="Pfam" id="PF03441">
    <property type="entry name" value="FAD_binding_7"/>
    <property type="match status" value="1"/>
</dbReference>
<evidence type="ECO:0000256" key="8">
    <source>
        <dbReference type="SAM" id="MobiDB-lite"/>
    </source>
</evidence>
<dbReference type="EMBL" id="SNXW01000001">
    <property type="protein sequence ID" value="TDP87872.1"/>
    <property type="molecule type" value="Genomic_DNA"/>
</dbReference>
<reference evidence="10 11" key="1">
    <citation type="submission" date="2019-03" db="EMBL/GenBank/DDBJ databases">
        <title>Genomic Encyclopedia of Type Strains, Phase IV (KMG-IV): sequencing the most valuable type-strain genomes for metagenomic binning, comparative biology and taxonomic classification.</title>
        <authorList>
            <person name="Goeker M."/>
        </authorList>
    </citation>
    <scope>NUCLEOTIDE SEQUENCE [LARGE SCALE GENOMIC DNA]</scope>
    <source>
        <strain evidence="10 11">DSM 11901</strain>
    </source>
</reference>
<accession>A0A4R6RMU6</accession>
<evidence type="ECO:0000256" key="3">
    <source>
        <dbReference type="ARBA" id="ARBA00022630"/>
    </source>
</evidence>
<dbReference type="PRINTS" id="PR00147">
    <property type="entry name" value="DNAPHOTLYASE"/>
</dbReference>
<feature type="binding site" evidence="6">
    <location>
        <begin position="256"/>
        <end position="260"/>
    </location>
    <ligand>
        <name>FAD</name>
        <dbReference type="ChEBI" id="CHEBI:57692"/>
    </ligand>
</feature>
<dbReference type="GO" id="GO:0003677">
    <property type="term" value="F:DNA binding"/>
    <property type="evidence" value="ECO:0007669"/>
    <property type="project" value="TreeGrafter"/>
</dbReference>
<dbReference type="Pfam" id="PF00875">
    <property type="entry name" value="DNA_photolyase"/>
    <property type="match status" value="1"/>
</dbReference>
<evidence type="ECO:0000256" key="7">
    <source>
        <dbReference type="RuleBase" id="RU367151"/>
    </source>
</evidence>
<comment type="similarity">
    <text evidence="1 7">Belongs to the DNA photolyase class-1 family.</text>
</comment>
<sequence length="440" mass="48561">MSCVVHWFRNDLRVSDNPALLAAIAEAKARSLPLLPVLVWDPAQADASRWLPQRIGPHRQAWLAGTVAALDAELRARGSRLLVLHGAPEVVLPELMSATEAVALHSEDIPAPEEADQAKAIARAAKRLEASCTWSCTWHWQSTMLAPDDLPFSQRDLPAVFTTFRQHVEQAGIAPRTPLPAPQALPPVPELPAPHKGQPLPVAVPSPDARSSFPFHQPAFAAGERGAQAHLAQYFARRLPHSYKATRNGLSGTDFSSKLSPWLATGALSAAQAIAAIRAFEAEHGANDGSYWLWFELLWREHFRLLHLKHGSALYRARGLSQLPTPPHDEAAFRCWCEGRTGEPLVDAGMRELAATGWLSNRLRQVVASYLIHDLACDWRAGAAWFEACLIDFDVHSNQGNWLYVSGRGTDPRGGRRFNPDKQTREHDPDGAYRRLWGTA</sequence>
<feature type="compositionally biased region" description="Pro residues" evidence="8">
    <location>
        <begin position="177"/>
        <end position="192"/>
    </location>
</feature>
<dbReference type="InterPro" id="IPR036134">
    <property type="entry name" value="Crypto/Photolyase_FAD-like_sf"/>
</dbReference>
<comment type="cofactor">
    <cofactor evidence="7">
        <name>(6R)-5,10-methylene-5,6,7,8-tetrahydrofolate</name>
        <dbReference type="ChEBI" id="CHEBI:15636"/>
    </cofactor>
    <text evidence="7">Binds 1 5,10-methenyltetrahydrofolate (MTHF) per subunit.</text>
</comment>
<dbReference type="InterPro" id="IPR002081">
    <property type="entry name" value="Cryptochrome/DNA_photolyase_1"/>
</dbReference>
<dbReference type="Proteomes" id="UP000294593">
    <property type="component" value="Unassembled WGS sequence"/>
</dbReference>
<dbReference type="PROSITE" id="PS51645">
    <property type="entry name" value="PHR_CRY_ALPHA_BETA"/>
    <property type="match status" value="1"/>
</dbReference>
<evidence type="ECO:0000313" key="10">
    <source>
        <dbReference type="EMBL" id="TDP87872.1"/>
    </source>
</evidence>
<dbReference type="PANTHER" id="PTHR11455">
    <property type="entry name" value="CRYPTOCHROME"/>
    <property type="match status" value="1"/>
</dbReference>
<proteinExistence type="inferred from homology"/>
<dbReference type="InterPro" id="IPR005101">
    <property type="entry name" value="Cryptochr/Photolyase_FAD-bd"/>
</dbReference>
<dbReference type="InterPro" id="IPR006050">
    <property type="entry name" value="DNA_photolyase_N"/>
</dbReference>
<dbReference type="GO" id="GO:0003904">
    <property type="term" value="F:deoxyribodipyrimidine photo-lyase activity"/>
    <property type="evidence" value="ECO:0007669"/>
    <property type="project" value="TreeGrafter"/>
</dbReference>
<protein>
    <recommendedName>
        <fullName evidence="2 7">Cryptochrome DASH</fullName>
    </recommendedName>
</protein>
<evidence type="ECO:0000256" key="6">
    <source>
        <dbReference type="PIRSR" id="PIRSR602081-1"/>
    </source>
</evidence>
<feature type="domain" description="Photolyase/cryptochrome alpha/beta" evidence="9">
    <location>
        <begin position="2"/>
        <end position="144"/>
    </location>
</feature>
<evidence type="ECO:0000259" key="9">
    <source>
        <dbReference type="PROSITE" id="PS51645"/>
    </source>
</evidence>
<dbReference type="GO" id="GO:0000719">
    <property type="term" value="P:photoreactive repair"/>
    <property type="evidence" value="ECO:0007669"/>
    <property type="project" value="TreeGrafter"/>
</dbReference>
<dbReference type="InterPro" id="IPR036155">
    <property type="entry name" value="Crypto/Photolyase_N_sf"/>
</dbReference>
<dbReference type="AlphaFoldDB" id="A0A4R6RMU6"/>
<feature type="binding site" evidence="6">
    <location>
        <begin position="296"/>
        <end position="303"/>
    </location>
    <ligand>
        <name>FAD</name>
        <dbReference type="ChEBI" id="CHEBI:57692"/>
    </ligand>
</feature>
<keyword evidence="4 6" id="KW-0274">FAD</keyword>
<comment type="cofactor">
    <cofactor evidence="6 7">
        <name>FAD</name>
        <dbReference type="ChEBI" id="CHEBI:57692"/>
    </cofactor>
    <text evidence="6 7">Binds 1 FAD per subunit.</text>
</comment>
<dbReference type="PANTHER" id="PTHR11455:SF22">
    <property type="entry name" value="CRYPTOCHROME DASH"/>
    <property type="match status" value="1"/>
</dbReference>
<keyword evidence="11" id="KW-1185">Reference proteome</keyword>
<evidence type="ECO:0000256" key="5">
    <source>
        <dbReference type="ARBA" id="ARBA00022991"/>
    </source>
</evidence>
<dbReference type="SUPFAM" id="SSF48173">
    <property type="entry name" value="Cryptochrome/photolyase FAD-binding domain"/>
    <property type="match status" value="1"/>
</dbReference>
<dbReference type="InterPro" id="IPR014729">
    <property type="entry name" value="Rossmann-like_a/b/a_fold"/>
</dbReference>
<keyword evidence="10" id="KW-0456">Lyase</keyword>
<evidence type="ECO:0000256" key="2">
    <source>
        <dbReference type="ARBA" id="ARBA00017881"/>
    </source>
</evidence>
<evidence type="ECO:0000313" key="11">
    <source>
        <dbReference type="Proteomes" id="UP000294593"/>
    </source>
</evidence>
<dbReference type="NCBIfam" id="TIGR02765">
    <property type="entry name" value="crypto_DASH"/>
    <property type="match status" value="1"/>
</dbReference>
<dbReference type="RefSeq" id="WP_133605558.1">
    <property type="nucleotide sequence ID" value="NZ_SNXW01000001.1"/>
</dbReference>
<keyword evidence="5 7" id="KW-0157">Chromophore</keyword>
<feature type="binding site" evidence="6">
    <location>
        <position position="243"/>
    </location>
    <ligand>
        <name>FAD</name>
        <dbReference type="ChEBI" id="CHEBI:57692"/>
    </ligand>
</feature>